<evidence type="ECO:0000256" key="2">
    <source>
        <dbReference type="ARBA" id="ARBA00007637"/>
    </source>
</evidence>
<reference evidence="5 7" key="2">
    <citation type="submission" date="2016-10" db="EMBL/GenBank/DDBJ databases">
        <authorList>
            <person name="de Groot N.N."/>
        </authorList>
    </citation>
    <scope>NUCLEOTIDE SEQUENCE [LARGE SCALE GENOMIC DNA]</scope>
    <source>
        <strain evidence="5 7">CGMCC 1.10210</strain>
    </source>
</reference>
<dbReference type="Pfam" id="PF01370">
    <property type="entry name" value="Epimerase"/>
    <property type="match status" value="1"/>
</dbReference>
<keyword evidence="6" id="KW-1185">Reference proteome</keyword>
<dbReference type="OrthoDB" id="9801785at2"/>
<dbReference type="InterPro" id="IPR036291">
    <property type="entry name" value="NAD(P)-bd_dom_sf"/>
</dbReference>
<sequence length="304" mass="32200">MTRTVLITGAGGFVGSHMAEGFCAMGDTVIALDSQFDAATRARLAHAELVQAPLNADVLATGRQLDLVIHGAAITTPPEDLGLSAQQHIDMNVGLLRIGLQLALSHGAADFVFLSSSGVFALEDGGGVHLESTQPTATMPYAQAKRAGEDATSAANSPSLRAISARLGPIYGPHEVTRNSRRIVSQIRRWLDRVASDQPIIVQMPDERRDWTFAPDLPRALDALLGIEPKIAGIVHLTSAGIVSNLELAHLVASLVDGASIDVEPANQPARLPMVSDRLDLAVLHDWTPLAQGIAQTFDVEAAR</sequence>
<accession>A0A0F5Q086</accession>
<evidence type="ECO:0000259" key="3">
    <source>
        <dbReference type="Pfam" id="PF01370"/>
    </source>
</evidence>
<evidence type="ECO:0000313" key="5">
    <source>
        <dbReference type="EMBL" id="SFD15316.1"/>
    </source>
</evidence>
<comment type="similarity">
    <text evidence="2">Belongs to the NAD(P)-dependent epimerase/dehydratase family.</text>
</comment>
<dbReference type="STRING" id="728005.SAMN04488059_12419"/>
<evidence type="ECO:0000313" key="7">
    <source>
        <dbReference type="Proteomes" id="UP000182258"/>
    </source>
</evidence>
<dbReference type="InterPro" id="IPR001509">
    <property type="entry name" value="Epimerase_deHydtase"/>
</dbReference>
<evidence type="ECO:0000313" key="6">
    <source>
        <dbReference type="Proteomes" id="UP000033519"/>
    </source>
</evidence>
<dbReference type="Proteomes" id="UP000033519">
    <property type="component" value="Unassembled WGS sequence"/>
</dbReference>
<dbReference type="PANTHER" id="PTHR43000">
    <property type="entry name" value="DTDP-D-GLUCOSE 4,6-DEHYDRATASE-RELATED"/>
    <property type="match status" value="1"/>
</dbReference>
<dbReference type="AlphaFoldDB" id="A0A0F5Q086"/>
<name>A0A0F5Q086_9HYPH</name>
<dbReference type="EMBL" id="LAPV01000090">
    <property type="protein sequence ID" value="KKC33489.1"/>
    <property type="molecule type" value="Genomic_DNA"/>
</dbReference>
<dbReference type="EMBL" id="FOMB01000024">
    <property type="protein sequence ID" value="SFD15316.1"/>
    <property type="molecule type" value="Genomic_DNA"/>
</dbReference>
<organism evidence="5 7">
    <name type="scientific">Devosia psychrophila</name>
    <dbReference type="NCBI Taxonomy" id="728005"/>
    <lineage>
        <taxon>Bacteria</taxon>
        <taxon>Pseudomonadati</taxon>
        <taxon>Pseudomonadota</taxon>
        <taxon>Alphaproteobacteria</taxon>
        <taxon>Hyphomicrobiales</taxon>
        <taxon>Devosiaceae</taxon>
        <taxon>Devosia</taxon>
    </lineage>
</organism>
<evidence type="ECO:0000313" key="4">
    <source>
        <dbReference type="EMBL" id="KKC33489.1"/>
    </source>
</evidence>
<reference evidence="4 6" key="1">
    <citation type="submission" date="2015-03" db="EMBL/GenBank/DDBJ databases">
        <authorList>
            <person name="Lepp D."/>
            <person name="Hassan Y.I."/>
            <person name="Li X.-Z."/>
            <person name="Zhou T."/>
        </authorList>
    </citation>
    <scope>NUCLEOTIDE SEQUENCE [LARGE SCALE GENOMIC DNA]</scope>
    <source>
        <strain evidence="4 6">Cr7-05</strain>
    </source>
</reference>
<proteinExistence type="inferred from homology"/>
<comment type="pathway">
    <text evidence="1">Bacterial outer membrane biogenesis; LPS O-antigen biosynthesis.</text>
</comment>
<dbReference type="RefSeq" id="WP_046170504.1">
    <property type="nucleotide sequence ID" value="NZ_FOMB01000024.1"/>
</dbReference>
<evidence type="ECO:0000256" key="1">
    <source>
        <dbReference type="ARBA" id="ARBA00005125"/>
    </source>
</evidence>
<dbReference type="SUPFAM" id="SSF51735">
    <property type="entry name" value="NAD(P)-binding Rossmann-fold domains"/>
    <property type="match status" value="1"/>
</dbReference>
<protein>
    <submittedName>
        <fullName evidence="5">Nucleoside-diphosphate-sugar epimerase</fullName>
    </submittedName>
</protein>
<gene>
    <name evidence="5" type="ORF">SAMN04488059_12419</name>
    <name evidence="4" type="ORF">WH91_08145</name>
</gene>
<dbReference type="CDD" id="cd08946">
    <property type="entry name" value="SDR_e"/>
    <property type="match status" value="1"/>
</dbReference>
<dbReference type="Gene3D" id="3.40.50.720">
    <property type="entry name" value="NAD(P)-binding Rossmann-like Domain"/>
    <property type="match status" value="1"/>
</dbReference>
<dbReference type="Proteomes" id="UP000182258">
    <property type="component" value="Unassembled WGS sequence"/>
</dbReference>
<dbReference type="PATRIC" id="fig|728005.3.peg.4343"/>
<feature type="domain" description="NAD-dependent epimerase/dehydratase" evidence="3">
    <location>
        <begin position="5"/>
        <end position="225"/>
    </location>
</feature>